<dbReference type="GeneTree" id="ENSGT00940000155894"/>
<dbReference type="AlphaFoldDB" id="H2Y5P6"/>
<feature type="region of interest" description="Disordered" evidence="1">
    <location>
        <begin position="129"/>
        <end position="164"/>
    </location>
</feature>
<keyword evidence="3" id="KW-1185">Reference proteome</keyword>
<protein>
    <submittedName>
        <fullName evidence="2">Uncharacterized protein</fullName>
    </submittedName>
</protein>
<proteinExistence type="predicted"/>
<evidence type="ECO:0000313" key="2">
    <source>
        <dbReference type="Ensembl" id="ENSCSAVP00000000644.1"/>
    </source>
</evidence>
<organism evidence="2 3">
    <name type="scientific">Ciona savignyi</name>
    <name type="common">Pacific transparent sea squirt</name>
    <dbReference type="NCBI Taxonomy" id="51511"/>
    <lineage>
        <taxon>Eukaryota</taxon>
        <taxon>Metazoa</taxon>
        <taxon>Chordata</taxon>
        <taxon>Tunicata</taxon>
        <taxon>Ascidiacea</taxon>
        <taxon>Phlebobranchia</taxon>
        <taxon>Cionidae</taxon>
        <taxon>Ciona</taxon>
    </lineage>
</organism>
<sequence>MWPSYKESRDRPSSLTAKDFCPTNCHLNIMQVSHTSEKYKIRGLNGSDQRPDNKENNFENMVHTMHSITCMAAPSFRTRGKEGHGLLAVLRGVEGNTELMDSIRQLMVGLDHALVELKQGQNQIIDILNSEPRDDGRRNSSQAIPMNPREQKNPEVGNYPKKPP</sequence>
<reference evidence="2" key="3">
    <citation type="submission" date="2025-09" db="UniProtKB">
        <authorList>
            <consortium name="Ensembl"/>
        </authorList>
    </citation>
    <scope>IDENTIFICATION</scope>
</reference>
<reference evidence="3" key="1">
    <citation type="submission" date="2003-08" db="EMBL/GenBank/DDBJ databases">
        <authorList>
            <person name="Birren B."/>
            <person name="Nusbaum C."/>
            <person name="Abebe A."/>
            <person name="Abouelleil A."/>
            <person name="Adekoya E."/>
            <person name="Ait-zahra M."/>
            <person name="Allen N."/>
            <person name="Allen T."/>
            <person name="An P."/>
            <person name="Anderson M."/>
            <person name="Anderson S."/>
            <person name="Arachchi H."/>
            <person name="Armbruster J."/>
            <person name="Bachantsang P."/>
            <person name="Baldwin J."/>
            <person name="Barry A."/>
            <person name="Bayul T."/>
            <person name="Blitshsteyn B."/>
            <person name="Bloom T."/>
            <person name="Blye J."/>
            <person name="Boguslavskiy L."/>
            <person name="Borowsky M."/>
            <person name="Boukhgalter B."/>
            <person name="Brunache A."/>
            <person name="Butler J."/>
            <person name="Calixte N."/>
            <person name="Calvo S."/>
            <person name="Camarata J."/>
            <person name="Campo K."/>
            <person name="Chang J."/>
            <person name="Cheshatsang Y."/>
            <person name="Citroen M."/>
            <person name="Collymore A."/>
            <person name="Considine T."/>
            <person name="Cook A."/>
            <person name="Cooke P."/>
            <person name="Corum B."/>
            <person name="Cuomo C."/>
            <person name="David R."/>
            <person name="Dawoe T."/>
            <person name="Degray S."/>
            <person name="Dodge S."/>
            <person name="Dooley K."/>
            <person name="Dorje P."/>
            <person name="Dorjee K."/>
            <person name="Dorris L."/>
            <person name="Duffey N."/>
            <person name="Dupes A."/>
            <person name="Elkins T."/>
            <person name="Engels R."/>
            <person name="Erickson J."/>
            <person name="Farina A."/>
            <person name="Faro S."/>
            <person name="Ferreira P."/>
            <person name="Fischer H."/>
            <person name="Fitzgerald M."/>
            <person name="Foley K."/>
            <person name="Gage D."/>
            <person name="Galagan J."/>
            <person name="Gearin G."/>
            <person name="Gnerre S."/>
            <person name="Gnirke A."/>
            <person name="Goyette A."/>
            <person name="Graham J."/>
            <person name="Grandbois E."/>
            <person name="Gyaltsen K."/>
            <person name="Hafez N."/>
            <person name="Hagopian D."/>
            <person name="Hagos B."/>
            <person name="Hall J."/>
            <person name="Hatcher B."/>
            <person name="Heller A."/>
            <person name="Higgins H."/>
            <person name="Honan T."/>
            <person name="Horn A."/>
            <person name="Houde N."/>
            <person name="Hughes L."/>
            <person name="Hulme W."/>
            <person name="Husby E."/>
            <person name="Iliev I."/>
            <person name="Jaffe D."/>
            <person name="Jones C."/>
            <person name="Kamal M."/>
            <person name="Kamat A."/>
            <person name="Kamvysselis M."/>
            <person name="Karlsson E."/>
            <person name="Kells C."/>
            <person name="Kieu A."/>
            <person name="Kisner P."/>
            <person name="Kodira C."/>
            <person name="Kulbokas E."/>
            <person name="Labutti K."/>
            <person name="Lama D."/>
            <person name="Landers T."/>
            <person name="Leger J."/>
            <person name="Levine S."/>
            <person name="Lewis D."/>
            <person name="Lewis T."/>
            <person name="Lindblad-toh K."/>
            <person name="Liu X."/>
            <person name="Lokyitsang T."/>
            <person name="Lokyitsang Y."/>
            <person name="Lucien O."/>
            <person name="Lui A."/>
            <person name="Ma L.J."/>
            <person name="Mabbitt R."/>
            <person name="Macdonald J."/>
            <person name="Maclean C."/>
            <person name="Major J."/>
            <person name="Manning J."/>
            <person name="Marabella R."/>
            <person name="Maru K."/>
            <person name="Matthews C."/>
            <person name="Mauceli E."/>
            <person name="Mccarthy M."/>
            <person name="Mcdonough S."/>
            <person name="Mcghee T."/>
            <person name="Meldrim J."/>
            <person name="Meneus L."/>
            <person name="Mesirov J."/>
            <person name="Mihalev A."/>
            <person name="Mihova T."/>
            <person name="Mikkelsen T."/>
            <person name="Mlenga V."/>
            <person name="Moru K."/>
            <person name="Mozes J."/>
            <person name="Mulrain L."/>
            <person name="Munson G."/>
            <person name="Naylor J."/>
            <person name="Newes C."/>
            <person name="Nguyen C."/>
            <person name="Nguyen N."/>
            <person name="Nguyen T."/>
            <person name="Nicol R."/>
            <person name="Nielsen C."/>
            <person name="Nizzari M."/>
            <person name="Norbu C."/>
            <person name="Norbu N."/>
            <person name="O'donnell P."/>
            <person name="Okoawo O."/>
            <person name="O'leary S."/>
            <person name="Omotosho B."/>
            <person name="O'neill K."/>
            <person name="Osman S."/>
            <person name="Parker S."/>
            <person name="Perrin D."/>
            <person name="Phunkhang P."/>
            <person name="Piqani B."/>
            <person name="Purcell S."/>
            <person name="Rachupka T."/>
            <person name="Ramasamy U."/>
            <person name="Rameau R."/>
            <person name="Ray V."/>
            <person name="Raymond C."/>
            <person name="Retta R."/>
            <person name="Richardson S."/>
            <person name="Rise C."/>
            <person name="Rodriguez J."/>
            <person name="Rogers J."/>
            <person name="Rogov P."/>
            <person name="Rutman M."/>
            <person name="Schupbach R."/>
            <person name="Seaman C."/>
            <person name="Settipalli S."/>
            <person name="Sharpe T."/>
            <person name="Sheridan J."/>
            <person name="Sherpa N."/>
            <person name="Shi J."/>
            <person name="Smirnov S."/>
            <person name="Smith C."/>
            <person name="Sougnez C."/>
            <person name="Spencer B."/>
            <person name="Stalker J."/>
            <person name="Stange-thomann N."/>
            <person name="Stavropoulos S."/>
            <person name="Stetson K."/>
            <person name="Stone C."/>
            <person name="Stone S."/>
            <person name="Stubbs M."/>
            <person name="Talamas J."/>
            <person name="Tchuinga P."/>
            <person name="Tenzing P."/>
            <person name="Tesfaye S."/>
            <person name="Theodore J."/>
            <person name="Thoulutsang Y."/>
            <person name="Topham K."/>
            <person name="Towey S."/>
            <person name="Tsamla T."/>
            <person name="Tsomo N."/>
            <person name="Vallee D."/>
            <person name="Vassiliev H."/>
            <person name="Venkataraman V."/>
            <person name="Vinson J."/>
            <person name="Vo A."/>
            <person name="Wade C."/>
            <person name="Wang S."/>
            <person name="Wangchuk T."/>
            <person name="Wangdi T."/>
            <person name="Whittaker C."/>
            <person name="Wilkinson J."/>
            <person name="Wu Y."/>
            <person name="Wyman D."/>
            <person name="Yadav S."/>
            <person name="Yang S."/>
            <person name="Yang X."/>
            <person name="Yeager S."/>
            <person name="Yee E."/>
            <person name="Young G."/>
            <person name="Zainoun J."/>
            <person name="Zembeck L."/>
            <person name="Zimmer A."/>
            <person name="Zody M."/>
            <person name="Lander E."/>
        </authorList>
    </citation>
    <scope>NUCLEOTIDE SEQUENCE [LARGE SCALE GENOMIC DNA]</scope>
</reference>
<reference evidence="2" key="2">
    <citation type="submission" date="2025-08" db="UniProtKB">
        <authorList>
            <consortium name="Ensembl"/>
        </authorList>
    </citation>
    <scope>IDENTIFICATION</scope>
</reference>
<name>H2Y5P6_CIOSA</name>
<dbReference type="Ensembl" id="ENSCSAVT00000000651.1">
    <property type="protein sequence ID" value="ENSCSAVP00000000644.1"/>
    <property type="gene ID" value="ENSCSAVG00000000360.1"/>
</dbReference>
<dbReference type="Proteomes" id="UP000007875">
    <property type="component" value="Unassembled WGS sequence"/>
</dbReference>
<dbReference type="HOGENOM" id="CLU_1618423_0_0_1"/>
<evidence type="ECO:0000313" key="3">
    <source>
        <dbReference type="Proteomes" id="UP000007875"/>
    </source>
</evidence>
<evidence type="ECO:0000256" key="1">
    <source>
        <dbReference type="SAM" id="MobiDB-lite"/>
    </source>
</evidence>
<accession>H2Y5P6</accession>